<protein>
    <recommendedName>
        <fullName evidence="1">Spermatogenesis-associated protein 20-like TRX domain-containing protein</fullName>
    </recommendedName>
</protein>
<evidence type="ECO:0000259" key="1">
    <source>
        <dbReference type="Pfam" id="PF03190"/>
    </source>
</evidence>
<evidence type="ECO:0000313" key="3">
    <source>
        <dbReference type="Proteomes" id="UP000009315"/>
    </source>
</evidence>
<dbReference type="InterPro" id="IPR004879">
    <property type="entry name" value="Ssp411-like_TRX"/>
</dbReference>
<organism evidence="2 3">
    <name type="scientific">Desulforamulus hydrothermalis Lam5 = DSM 18033</name>
    <dbReference type="NCBI Taxonomy" id="1121428"/>
    <lineage>
        <taxon>Bacteria</taxon>
        <taxon>Bacillati</taxon>
        <taxon>Bacillota</taxon>
        <taxon>Clostridia</taxon>
        <taxon>Eubacteriales</taxon>
        <taxon>Peptococcaceae</taxon>
        <taxon>Desulforamulus</taxon>
    </lineage>
</organism>
<dbReference type="Gene3D" id="1.50.10.20">
    <property type="match status" value="1"/>
</dbReference>
<comment type="caution">
    <text evidence="2">The sequence shown here is derived from an EMBL/GenBank/DDBJ whole genome shotgun (WGS) entry which is preliminary data.</text>
</comment>
<proteinExistence type="predicted"/>
<dbReference type="CDD" id="cd02955">
    <property type="entry name" value="SSP411"/>
    <property type="match status" value="1"/>
</dbReference>
<dbReference type="SUPFAM" id="SSF52833">
    <property type="entry name" value="Thioredoxin-like"/>
    <property type="match status" value="1"/>
</dbReference>
<reference evidence="2 3" key="1">
    <citation type="journal article" date="2013" name="Genome Announc.">
        <title>Genome Sequence of the Sulfate-Reducing Bacterium Desulfotomaculum hydrothermale Lam5(T).</title>
        <authorList>
            <person name="Amin O."/>
            <person name="Fardeau M.L."/>
            <person name="Valette O."/>
            <person name="Hirschler-Rea A."/>
            <person name="Barbe V."/>
            <person name="Medigue C."/>
            <person name="Vacherie B."/>
            <person name="Ollivier B."/>
            <person name="Bertin P.N."/>
            <person name="Dolla A."/>
        </authorList>
    </citation>
    <scope>NUCLEOTIDE SEQUENCE [LARGE SCALE GENOMIC DNA]</scope>
    <source>
        <strain evidence="3">Lam5 / DSM 18033</strain>
    </source>
</reference>
<sequence length="691" mass="78464">MSKIATRSTNLLINEKSPYLLQHAHNPVNWFPWGEEAFAKAKAEDKPIFLSIGYSTCHWCHVMERESFESADVAEVLNKYFVSIKVDREERPDVDQIYMSVCQALTGSGGWPLTVIMTPQQKPFFAGTYFPKETNYGRPGLIEILTRIAWLWEHERPSLLAMGEQLTAHLHQEAAVSPGQLPADILDQAYRLLARNYDASYGGFGTAPKFPTPHNLMFLLRYYYKTKQPQALTMVEETLDAMHRGGIYDHIGFGFARYSVDHKWLVPHFEKMLYDNALLALAFLETYQVTGNMRFGRIAKEIFAYVLRDMTSPEGGFYSAEDADSEGTEGKFYLWQPQEVVDILGQPDGEIFCRYYNITAQGNFEGSNIPNLIGQDPRRFAAELGIELADLVKGMEKCRSLLFKARSKRVHPFKDDKILTAWNGLMIAALSRGARVFHSEVYRTAAVKAVNFINQRLRRPDGRLLARFRDGEAAFPAYLDDYAFLAWGLLELYEATFDTDYLAEAVRLTEDMIELFLDQQHGGFFFYGKDSEQLISRPKEIYDGALPSGNSVAAVNLIRLARLTGNDRFAELAHRQLTGFAQQVEQYPAGYSFFMIAAYLLQEPPLEIVLTGEAADDSLRRMIQTVQRAFLPHGVIMARYEGADTEEPARLLPLTRDKLPVNGQATVYFCENFTCRKPITELSQLQAALAR</sequence>
<dbReference type="Gene3D" id="3.40.30.10">
    <property type="entry name" value="Glutaredoxin"/>
    <property type="match status" value="1"/>
</dbReference>
<feature type="domain" description="Spermatogenesis-associated protein 20-like TRX" evidence="1">
    <location>
        <begin position="10"/>
        <end position="170"/>
    </location>
</feature>
<evidence type="ECO:0000313" key="2">
    <source>
        <dbReference type="EMBL" id="CCO08033.1"/>
    </source>
</evidence>
<keyword evidence="3" id="KW-1185">Reference proteome</keyword>
<dbReference type="RefSeq" id="WP_008411213.1">
    <property type="nucleotide sequence ID" value="NZ_CAOS01000008.1"/>
</dbReference>
<dbReference type="SUPFAM" id="SSF48208">
    <property type="entry name" value="Six-hairpin glycosidases"/>
    <property type="match status" value="1"/>
</dbReference>
<dbReference type="PANTHER" id="PTHR42899:SF1">
    <property type="entry name" value="SPERMATOGENESIS-ASSOCIATED PROTEIN 20"/>
    <property type="match status" value="1"/>
</dbReference>
<dbReference type="OrthoDB" id="9762614at2"/>
<dbReference type="Pfam" id="PF03190">
    <property type="entry name" value="Thioredox_DsbH"/>
    <property type="match status" value="1"/>
</dbReference>
<dbReference type="Proteomes" id="UP000009315">
    <property type="component" value="Unassembled WGS sequence"/>
</dbReference>
<dbReference type="InterPro" id="IPR012341">
    <property type="entry name" value="6hp_glycosidase-like_sf"/>
</dbReference>
<dbReference type="InterPro" id="IPR008928">
    <property type="entry name" value="6-hairpin_glycosidase_sf"/>
</dbReference>
<dbReference type="InterPro" id="IPR036249">
    <property type="entry name" value="Thioredoxin-like_sf"/>
</dbReference>
<dbReference type="InterPro" id="IPR024705">
    <property type="entry name" value="Ssp411"/>
</dbReference>
<accession>K8E930</accession>
<dbReference type="GO" id="GO:0005975">
    <property type="term" value="P:carbohydrate metabolic process"/>
    <property type="evidence" value="ECO:0007669"/>
    <property type="project" value="InterPro"/>
</dbReference>
<dbReference type="PANTHER" id="PTHR42899">
    <property type="entry name" value="SPERMATOGENESIS-ASSOCIATED PROTEIN 20"/>
    <property type="match status" value="1"/>
</dbReference>
<gene>
    <name evidence="2" type="ORF">DESHY_160157</name>
</gene>
<dbReference type="EMBL" id="CAOS01000008">
    <property type="protein sequence ID" value="CCO08033.1"/>
    <property type="molecule type" value="Genomic_DNA"/>
</dbReference>
<name>K8E930_9FIRM</name>
<dbReference type="PIRSF" id="PIRSF006402">
    <property type="entry name" value="UCP006402_thioredoxin"/>
    <property type="match status" value="1"/>
</dbReference>
<dbReference type="Gene3D" id="1.50.10.10">
    <property type="match status" value="1"/>
</dbReference>
<dbReference type="AlphaFoldDB" id="K8E930"/>
<dbReference type="STRING" id="1121428.DESHY_160157"/>
<dbReference type="eggNOG" id="COG1331">
    <property type="taxonomic scope" value="Bacteria"/>
</dbReference>